<organism evidence="5 6">
    <name type="scientific">Canavalia gladiata</name>
    <name type="common">Sword bean</name>
    <name type="synonym">Dolichos gladiatus</name>
    <dbReference type="NCBI Taxonomy" id="3824"/>
    <lineage>
        <taxon>Eukaryota</taxon>
        <taxon>Viridiplantae</taxon>
        <taxon>Streptophyta</taxon>
        <taxon>Embryophyta</taxon>
        <taxon>Tracheophyta</taxon>
        <taxon>Spermatophyta</taxon>
        <taxon>Magnoliopsida</taxon>
        <taxon>eudicotyledons</taxon>
        <taxon>Gunneridae</taxon>
        <taxon>Pentapetalae</taxon>
        <taxon>rosids</taxon>
        <taxon>fabids</taxon>
        <taxon>Fabales</taxon>
        <taxon>Fabaceae</taxon>
        <taxon>Papilionoideae</taxon>
        <taxon>50 kb inversion clade</taxon>
        <taxon>NPAAA clade</taxon>
        <taxon>indigoferoid/millettioid clade</taxon>
        <taxon>Phaseoleae</taxon>
        <taxon>Canavalia</taxon>
    </lineage>
</organism>
<dbReference type="EMBL" id="JAYMYQ010000001">
    <property type="protein sequence ID" value="KAK7362268.1"/>
    <property type="molecule type" value="Genomic_DNA"/>
</dbReference>
<comment type="caution">
    <text evidence="5">The sequence shown here is derived from an EMBL/GenBank/DDBJ whole genome shotgun (WGS) entry which is preliminary data.</text>
</comment>
<proteinExistence type="predicted"/>
<accession>A0AAN9RD47</accession>
<dbReference type="AlphaFoldDB" id="A0AAN9RD47"/>
<protein>
    <submittedName>
        <fullName evidence="5">Uncharacterized protein</fullName>
    </submittedName>
</protein>
<evidence type="ECO:0000256" key="1">
    <source>
        <dbReference type="SAM" id="Phobius"/>
    </source>
</evidence>
<dbReference type="Proteomes" id="UP001367508">
    <property type="component" value="Unassembled WGS sequence"/>
</dbReference>
<keyword evidence="1" id="KW-1133">Transmembrane helix</keyword>
<evidence type="ECO:0000313" key="3">
    <source>
        <dbReference type="EMBL" id="KAK7339774.1"/>
    </source>
</evidence>
<evidence type="ECO:0000313" key="2">
    <source>
        <dbReference type="EMBL" id="KAK7339773.1"/>
    </source>
</evidence>
<name>A0AAN9RD47_CANGL</name>
<keyword evidence="1" id="KW-0812">Transmembrane</keyword>
<reference evidence="5 6" key="1">
    <citation type="submission" date="2024-01" db="EMBL/GenBank/DDBJ databases">
        <title>The genomes of 5 underutilized Papilionoideae crops provide insights into root nodulation and disease resistanc.</title>
        <authorList>
            <person name="Jiang F."/>
        </authorList>
    </citation>
    <scope>NUCLEOTIDE SEQUENCE [LARGE SCALE GENOMIC DNA]</scope>
    <source>
        <strain evidence="5">LVBAO_FW01</strain>
        <tissue evidence="5">Leaves</tissue>
    </source>
</reference>
<dbReference type="EMBL" id="JAYMYQ010000004">
    <property type="protein sequence ID" value="KAK7339774.1"/>
    <property type="molecule type" value="Genomic_DNA"/>
</dbReference>
<feature type="transmembrane region" description="Helical" evidence="1">
    <location>
        <begin position="15"/>
        <end position="37"/>
    </location>
</feature>
<keyword evidence="1" id="KW-0472">Membrane</keyword>
<dbReference type="EMBL" id="JAYMYQ010000004">
    <property type="protein sequence ID" value="KAK7339773.1"/>
    <property type="molecule type" value="Genomic_DNA"/>
</dbReference>
<evidence type="ECO:0000313" key="6">
    <source>
        <dbReference type="Proteomes" id="UP001367508"/>
    </source>
</evidence>
<keyword evidence="6" id="KW-1185">Reference proteome</keyword>
<evidence type="ECO:0000313" key="5">
    <source>
        <dbReference type="EMBL" id="KAK7362268.1"/>
    </source>
</evidence>
<gene>
    <name evidence="4" type="ORF">VNO77_04377</name>
    <name evidence="5" type="ORF">VNO77_04378</name>
    <name evidence="2" type="ORF">VNO77_20455</name>
    <name evidence="3" type="ORF">VNO77_20456</name>
</gene>
<sequence>MENCKKGFFFIETPWAPVCMHACAIHAVGIGAGFMLIPNQGRRLILATGISFFLHRRDEDRLERVQIQLMMWLGRNQEMLLPLQSWKLELVRYISFHSKLVRHKRLRKMMHQPVNSQWRGFVLRLRCKAPKTSAGCRKLFNIQD</sequence>
<evidence type="ECO:0000313" key="4">
    <source>
        <dbReference type="EMBL" id="KAK7362267.1"/>
    </source>
</evidence>
<dbReference type="EMBL" id="JAYMYQ010000001">
    <property type="protein sequence ID" value="KAK7362267.1"/>
    <property type="molecule type" value="Genomic_DNA"/>
</dbReference>